<dbReference type="InterPro" id="IPR050097">
    <property type="entry name" value="Ferredoxin-NADP_redctase_2"/>
</dbReference>
<dbReference type="InterPro" id="IPR006311">
    <property type="entry name" value="TAT_signal"/>
</dbReference>
<name>S4XL42_SORCE</name>
<dbReference type="PRINTS" id="PR00368">
    <property type="entry name" value="FADPNR"/>
</dbReference>
<dbReference type="PANTHER" id="PTHR48105">
    <property type="entry name" value="THIOREDOXIN REDUCTASE 1-RELATED-RELATED"/>
    <property type="match status" value="1"/>
</dbReference>
<dbReference type="PATRIC" id="fig|1254432.3.peg.1106"/>
<dbReference type="HOGENOM" id="CLU_031864_5_0_7"/>
<dbReference type="AlphaFoldDB" id="S4XL42"/>
<dbReference type="InterPro" id="IPR023753">
    <property type="entry name" value="FAD/NAD-binding_dom"/>
</dbReference>
<evidence type="ECO:0000313" key="4">
    <source>
        <dbReference type="EMBL" id="AGP33897.1"/>
    </source>
</evidence>
<dbReference type="KEGG" id="scu:SCE1572_04950"/>
<evidence type="ECO:0000256" key="1">
    <source>
        <dbReference type="ARBA" id="ARBA00022630"/>
    </source>
</evidence>
<dbReference type="Pfam" id="PF07992">
    <property type="entry name" value="Pyr_redox_2"/>
    <property type="match status" value="2"/>
</dbReference>
<keyword evidence="2" id="KW-0560">Oxidoreductase</keyword>
<dbReference type="GO" id="GO:0016491">
    <property type="term" value="F:oxidoreductase activity"/>
    <property type="evidence" value="ECO:0007669"/>
    <property type="project" value="UniProtKB-KW"/>
</dbReference>
<dbReference type="Gene3D" id="3.50.50.60">
    <property type="entry name" value="FAD/NAD(P)-binding domain"/>
    <property type="match status" value="2"/>
</dbReference>
<evidence type="ECO:0000313" key="5">
    <source>
        <dbReference type="Proteomes" id="UP000014803"/>
    </source>
</evidence>
<organism evidence="4 5">
    <name type="scientific">Sorangium cellulosum So0157-2</name>
    <dbReference type="NCBI Taxonomy" id="1254432"/>
    <lineage>
        <taxon>Bacteria</taxon>
        <taxon>Pseudomonadati</taxon>
        <taxon>Myxococcota</taxon>
        <taxon>Polyangia</taxon>
        <taxon>Polyangiales</taxon>
        <taxon>Polyangiaceae</taxon>
        <taxon>Sorangium</taxon>
    </lineage>
</organism>
<protein>
    <recommendedName>
        <fullName evidence="3">FAD/NAD(P)-binding domain-containing protein</fullName>
    </recommendedName>
</protein>
<evidence type="ECO:0000256" key="2">
    <source>
        <dbReference type="ARBA" id="ARBA00023002"/>
    </source>
</evidence>
<dbReference type="InterPro" id="IPR036188">
    <property type="entry name" value="FAD/NAD-bd_sf"/>
</dbReference>
<feature type="domain" description="FAD/NAD(P)-binding" evidence="3">
    <location>
        <begin position="270"/>
        <end position="371"/>
    </location>
</feature>
<dbReference type="SUPFAM" id="SSF51905">
    <property type="entry name" value="FAD/NAD(P)-binding domain"/>
    <property type="match status" value="1"/>
</dbReference>
<dbReference type="PRINTS" id="PR00469">
    <property type="entry name" value="PNDRDTASEII"/>
</dbReference>
<dbReference type="Proteomes" id="UP000014803">
    <property type="component" value="Chromosome"/>
</dbReference>
<proteinExistence type="predicted"/>
<evidence type="ECO:0000259" key="3">
    <source>
        <dbReference type="Pfam" id="PF07992"/>
    </source>
</evidence>
<dbReference type="STRING" id="1254432.SCE1572_04950"/>
<feature type="domain" description="FAD/NAD(P)-binding" evidence="3">
    <location>
        <begin position="93"/>
        <end position="229"/>
    </location>
</feature>
<gene>
    <name evidence="4" type="ORF">SCE1572_04950</name>
</gene>
<sequence length="396" mass="42060">MLRQRGEEPLLFPLQPDPIENLVDRTESPALQGLGAPSYDGDMATETDDPRLTRRAWLQASAALGTALAVPGCASGCGASRPSSSARKANMSYDVVIVGGGPAGLSAALALGRARKRVLLCDAGARRNAAAEHIHNFVTRDGTPPDELRAIGRRELAAYPSVEARDLRIEAIAGARGAFQITSAAGTVEARRVLLCTGLIDEPLAIEGFRELWGRSILQCPYCHGWEVQDRRWGYLARGAQSLHFPLLLRGWTRDVVVFTSGAFDVPADVQARFSAAGVRVEARPVARLVAREDRLESVELSDGATISCEVLFAHPPQRQVGLVRALGVALDDDGFVRVDPVSRETSVPGVYAGGDLVSRMQGAILAAASGMQAAAMLNHELTVELATGGGPSGRE</sequence>
<dbReference type="PROSITE" id="PS51318">
    <property type="entry name" value="TAT"/>
    <property type="match status" value="1"/>
</dbReference>
<dbReference type="eggNOG" id="COG0492">
    <property type="taxonomic scope" value="Bacteria"/>
</dbReference>
<dbReference type="EMBL" id="CP003969">
    <property type="protein sequence ID" value="AGP33897.1"/>
    <property type="molecule type" value="Genomic_DNA"/>
</dbReference>
<accession>S4XL42</accession>
<reference evidence="4 5" key="1">
    <citation type="journal article" date="2013" name="Sci. Rep.">
        <title>Extraordinary expansion of a Sorangium cellulosum genome from an alkaline milieu.</title>
        <authorList>
            <person name="Han K."/>
            <person name="Li Z.F."/>
            <person name="Peng R."/>
            <person name="Zhu L.P."/>
            <person name="Zhou T."/>
            <person name="Wang L.G."/>
            <person name="Li S.G."/>
            <person name="Zhang X.B."/>
            <person name="Hu W."/>
            <person name="Wu Z.H."/>
            <person name="Qin N."/>
            <person name="Li Y.Z."/>
        </authorList>
    </citation>
    <scope>NUCLEOTIDE SEQUENCE [LARGE SCALE GENOMIC DNA]</scope>
    <source>
        <strain evidence="4 5">So0157-2</strain>
    </source>
</reference>
<keyword evidence="1" id="KW-0285">Flavoprotein</keyword>